<feature type="region of interest" description="Disordered" evidence="2">
    <location>
        <begin position="840"/>
        <end position="889"/>
    </location>
</feature>
<feature type="region of interest" description="Disordered" evidence="2">
    <location>
        <begin position="201"/>
        <end position="264"/>
    </location>
</feature>
<reference evidence="3" key="1">
    <citation type="journal article" date="2020" name="Fungal Divers.">
        <title>Resolving the Mortierellaceae phylogeny through synthesis of multi-gene phylogenetics and phylogenomics.</title>
        <authorList>
            <person name="Vandepol N."/>
            <person name="Liber J."/>
            <person name="Desiro A."/>
            <person name="Na H."/>
            <person name="Kennedy M."/>
            <person name="Barry K."/>
            <person name="Grigoriev I.V."/>
            <person name="Miller A.N."/>
            <person name="O'Donnell K."/>
            <person name="Stajich J.E."/>
            <person name="Bonito G."/>
        </authorList>
    </citation>
    <scope>NUCLEOTIDE SEQUENCE</scope>
    <source>
        <strain evidence="3">REB-010B</strain>
    </source>
</reference>
<evidence type="ECO:0000256" key="2">
    <source>
        <dbReference type="SAM" id="MobiDB-lite"/>
    </source>
</evidence>
<evidence type="ECO:0000313" key="3">
    <source>
        <dbReference type="EMBL" id="KAG0325136.1"/>
    </source>
</evidence>
<feature type="region of interest" description="Disordered" evidence="2">
    <location>
        <begin position="901"/>
        <end position="926"/>
    </location>
</feature>
<feature type="coiled-coil region" evidence="1">
    <location>
        <begin position="619"/>
        <end position="653"/>
    </location>
</feature>
<feature type="region of interest" description="Disordered" evidence="2">
    <location>
        <begin position="520"/>
        <end position="550"/>
    </location>
</feature>
<accession>A0A9P6RQ25</accession>
<evidence type="ECO:0008006" key="5">
    <source>
        <dbReference type="Google" id="ProtNLM"/>
    </source>
</evidence>
<feature type="compositionally biased region" description="Polar residues" evidence="2">
    <location>
        <begin position="520"/>
        <end position="542"/>
    </location>
</feature>
<keyword evidence="4" id="KW-1185">Reference proteome</keyword>
<feature type="region of interest" description="Disordered" evidence="2">
    <location>
        <begin position="1062"/>
        <end position="1085"/>
    </location>
</feature>
<comment type="caution">
    <text evidence="3">The sequence shown here is derived from an EMBL/GenBank/DDBJ whole genome shotgun (WGS) entry which is preliminary data.</text>
</comment>
<evidence type="ECO:0000256" key="1">
    <source>
        <dbReference type="SAM" id="Coils"/>
    </source>
</evidence>
<dbReference type="EMBL" id="JAAAIP010000124">
    <property type="protein sequence ID" value="KAG0325136.1"/>
    <property type="molecule type" value="Genomic_DNA"/>
</dbReference>
<dbReference type="AlphaFoldDB" id="A0A9P6RQ25"/>
<feature type="compositionally biased region" description="Polar residues" evidence="2">
    <location>
        <begin position="1073"/>
        <end position="1085"/>
    </location>
</feature>
<dbReference type="OrthoDB" id="2428204at2759"/>
<proteinExistence type="predicted"/>
<feature type="compositionally biased region" description="Low complexity" evidence="2">
    <location>
        <begin position="840"/>
        <end position="851"/>
    </location>
</feature>
<feature type="compositionally biased region" description="Low complexity" evidence="2">
    <location>
        <begin position="912"/>
        <end position="923"/>
    </location>
</feature>
<keyword evidence="1" id="KW-0175">Coiled coil</keyword>
<protein>
    <recommendedName>
        <fullName evidence="5">FERM domain-containing protein</fullName>
    </recommendedName>
</protein>
<feature type="compositionally biased region" description="Low complexity" evidence="2">
    <location>
        <begin position="232"/>
        <end position="264"/>
    </location>
</feature>
<name>A0A9P6RQ25_9FUNG</name>
<gene>
    <name evidence="3" type="ORF">BGZ99_001047</name>
</gene>
<sequence length="1085" mass="121466">MTGNPTMSQIKIVFQEDGRKQERHFDFNLDANCRQAVEHICSKLSIAEDWTFAIYSKKHGGWIHDDTRISDIIFKGGKSLELRPKTPSYFSALPSTNLDPSKSSLRDSARLRGTSSPIDHHRLFNFFRSSDDQFVSKFQNGCIYLSIIILNSDNKIMLSPTGLPPTVLISTVGGLANYYNFDSDSSDFAWMFKTTLDWASDPPPNRFRDPRSATASPEPRIGAFAGSTPDATVSPPSSRGSFSRSKRGSVSSTTGPSNGSSTLSASVATNFGARTAASSISVDASVTSDSTRYQSVYEYIDRKRDYRGENSLRQEYIAAVEELQHKLGSPPIDLLYDRVVDLPLVGAKSVMAIQYAREDTRDYVAPELLQMGSFRWRHIDSVSNSIYTRKEELWSQLTTYYDNVRVSRPLPGLYIGLYYTESTMAGLQILVPRQRRTFIPIVKLRDEARMAPEEWDWIKSTTAMDTSELAKNCAVTKDDPMHHLKVGFARSTSKLSQLTQLKWNPSDIYTLDTLQVTMQSTGRSPSRASQDSHVSTSCSDQTRLGPASLPQSMVAMDQDPIWQDRIVDDSSRSFRVILFIKPTRHPTQPQEHYNKALFELCPFPIFDALHHSIFNNATYHQLRKTMLQLTNEIVDLEIEIEQETEDELALLKEKGLDYDAHEPEDDLEDISSSMLINDLGIKGEPSPNVLYRHPLLQPSFTDDDTIHAASISKRSSTNSLLDVIKRSVLSAPSVVSLASSLSSLGSDPIAATVESQLPPTGLMERARSRASMIEFDVDRSAFTSSSKRRGSRASQDSLQFEDHNNDESLSFVDMIQDLDPIAGKALLAASLNNISSVSLQSTNSISSVSSDDSYRREGGFVKGKQRRLSLGHPRAQDGPLPPLPPVPRHRRSYSLVQAGDFRMSPAPVPGMSTTRSRTNSHSSYSHHPHISHYYHHYQHQQPVYKNRYLSSKNYPHYLSHIQQHQHHLRRHLNTNTNDKESLLDSQELDSDNPYPPELRRLELQQQELQEKWRLVSWTRQLNEWDHARTLKSQGDILGVGMSLGMGLNLGINVNGGTGSTADLSQCGIPSPPRSTSVSSLHSDSA</sequence>
<dbReference type="Proteomes" id="UP000738325">
    <property type="component" value="Unassembled WGS sequence"/>
</dbReference>
<evidence type="ECO:0000313" key="4">
    <source>
        <dbReference type="Proteomes" id="UP000738325"/>
    </source>
</evidence>
<organism evidence="3 4">
    <name type="scientific">Dissophora globulifera</name>
    <dbReference type="NCBI Taxonomy" id="979702"/>
    <lineage>
        <taxon>Eukaryota</taxon>
        <taxon>Fungi</taxon>
        <taxon>Fungi incertae sedis</taxon>
        <taxon>Mucoromycota</taxon>
        <taxon>Mortierellomycotina</taxon>
        <taxon>Mortierellomycetes</taxon>
        <taxon>Mortierellales</taxon>
        <taxon>Mortierellaceae</taxon>
        <taxon>Dissophora</taxon>
    </lineage>
</organism>